<dbReference type="AlphaFoldDB" id="A0A0L0HKC6"/>
<dbReference type="PROSITE" id="PS50157">
    <property type="entry name" value="ZINC_FINGER_C2H2_2"/>
    <property type="match status" value="2"/>
</dbReference>
<proteinExistence type="predicted"/>
<protein>
    <recommendedName>
        <fullName evidence="3">C2H2-type domain-containing protein</fullName>
    </recommendedName>
</protein>
<keyword evidence="5" id="KW-1185">Reference proteome</keyword>
<dbReference type="InParanoid" id="A0A0L0HKC6"/>
<dbReference type="VEuPathDB" id="FungiDB:SPPG_03358"/>
<dbReference type="GO" id="GO:0008270">
    <property type="term" value="F:zinc ion binding"/>
    <property type="evidence" value="ECO:0007669"/>
    <property type="project" value="UniProtKB-KW"/>
</dbReference>
<dbReference type="Gene3D" id="3.30.160.60">
    <property type="entry name" value="Classic Zinc Finger"/>
    <property type="match status" value="1"/>
</dbReference>
<gene>
    <name evidence="4" type="ORF">SPPG_03358</name>
</gene>
<dbReference type="RefSeq" id="XP_016609596.1">
    <property type="nucleotide sequence ID" value="XM_016751628.1"/>
</dbReference>
<keyword evidence="1" id="KW-0479">Metal-binding</keyword>
<feature type="region of interest" description="Disordered" evidence="2">
    <location>
        <begin position="1"/>
        <end position="20"/>
    </location>
</feature>
<feature type="compositionally biased region" description="Basic residues" evidence="2">
    <location>
        <begin position="436"/>
        <end position="448"/>
    </location>
</feature>
<dbReference type="STRING" id="645134.A0A0L0HKC6"/>
<dbReference type="InterPro" id="IPR036236">
    <property type="entry name" value="Znf_C2H2_sf"/>
</dbReference>
<dbReference type="SUPFAM" id="SSF57667">
    <property type="entry name" value="beta-beta-alpha zinc fingers"/>
    <property type="match status" value="1"/>
</dbReference>
<evidence type="ECO:0000256" key="1">
    <source>
        <dbReference type="PROSITE-ProRule" id="PRU00042"/>
    </source>
</evidence>
<evidence type="ECO:0000313" key="4">
    <source>
        <dbReference type="EMBL" id="KND01557.1"/>
    </source>
</evidence>
<dbReference type="Proteomes" id="UP000053201">
    <property type="component" value="Unassembled WGS sequence"/>
</dbReference>
<name>A0A0L0HKC6_SPIPD</name>
<dbReference type="OrthoDB" id="8117402at2759"/>
<dbReference type="InterPro" id="IPR013087">
    <property type="entry name" value="Znf_C2H2_type"/>
</dbReference>
<feature type="region of interest" description="Disordered" evidence="2">
    <location>
        <begin position="240"/>
        <end position="293"/>
    </location>
</feature>
<keyword evidence="1" id="KW-0863">Zinc-finger</keyword>
<dbReference type="EMBL" id="KQ257454">
    <property type="protein sequence ID" value="KND01557.1"/>
    <property type="molecule type" value="Genomic_DNA"/>
</dbReference>
<dbReference type="SMART" id="SM00355">
    <property type="entry name" value="ZnF_C2H2"/>
    <property type="match status" value="2"/>
</dbReference>
<dbReference type="GeneID" id="27686881"/>
<feature type="compositionally biased region" description="Low complexity" evidence="2">
    <location>
        <begin position="268"/>
        <end position="285"/>
    </location>
</feature>
<dbReference type="PROSITE" id="PS00028">
    <property type="entry name" value="ZINC_FINGER_C2H2_1"/>
    <property type="match status" value="1"/>
</dbReference>
<feature type="region of interest" description="Disordered" evidence="2">
    <location>
        <begin position="424"/>
        <end position="448"/>
    </location>
</feature>
<feature type="domain" description="C2H2-type" evidence="3">
    <location>
        <begin position="383"/>
        <end position="411"/>
    </location>
</feature>
<organism evidence="4 5">
    <name type="scientific">Spizellomyces punctatus (strain DAOM BR117)</name>
    <dbReference type="NCBI Taxonomy" id="645134"/>
    <lineage>
        <taxon>Eukaryota</taxon>
        <taxon>Fungi</taxon>
        <taxon>Fungi incertae sedis</taxon>
        <taxon>Chytridiomycota</taxon>
        <taxon>Chytridiomycota incertae sedis</taxon>
        <taxon>Chytridiomycetes</taxon>
        <taxon>Spizellomycetales</taxon>
        <taxon>Spizellomycetaceae</taxon>
        <taxon>Spizellomyces</taxon>
    </lineage>
</organism>
<keyword evidence="1" id="KW-0862">Zinc</keyword>
<reference evidence="4 5" key="1">
    <citation type="submission" date="2009-08" db="EMBL/GenBank/DDBJ databases">
        <title>The Genome Sequence of Spizellomyces punctatus strain DAOM BR117.</title>
        <authorList>
            <consortium name="The Broad Institute Genome Sequencing Platform"/>
            <person name="Russ C."/>
            <person name="Cuomo C."/>
            <person name="Shea T."/>
            <person name="Young S.K."/>
            <person name="Zeng Q."/>
            <person name="Koehrsen M."/>
            <person name="Haas B."/>
            <person name="Borodovsky M."/>
            <person name="Guigo R."/>
            <person name="Alvarado L."/>
            <person name="Berlin A."/>
            <person name="Bochicchio J."/>
            <person name="Borenstein D."/>
            <person name="Chapman S."/>
            <person name="Chen Z."/>
            <person name="Engels R."/>
            <person name="Freedman E."/>
            <person name="Gellesch M."/>
            <person name="Goldberg J."/>
            <person name="Griggs A."/>
            <person name="Gujja S."/>
            <person name="Heiman D."/>
            <person name="Hepburn T."/>
            <person name="Howarth C."/>
            <person name="Jen D."/>
            <person name="Larson L."/>
            <person name="Lewis B."/>
            <person name="Mehta T."/>
            <person name="Park D."/>
            <person name="Pearson M."/>
            <person name="Roberts A."/>
            <person name="Saif S."/>
            <person name="Shenoy N."/>
            <person name="Sisk P."/>
            <person name="Stolte C."/>
            <person name="Sykes S."/>
            <person name="Thomson T."/>
            <person name="Walk T."/>
            <person name="White J."/>
            <person name="Yandava C."/>
            <person name="Burger G."/>
            <person name="Gray M.W."/>
            <person name="Holland P.W.H."/>
            <person name="King N."/>
            <person name="Lang F.B.F."/>
            <person name="Roger A.J."/>
            <person name="Ruiz-Trillo I."/>
            <person name="Lander E."/>
            <person name="Nusbaum C."/>
        </authorList>
    </citation>
    <scope>NUCLEOTIDE SEQUENCE [LARGE SCALE GENOMIC DNA]</scope>
    <source>
        <strain evidence="4 5">DAOM BR117</strain>
    </source>
</reference>
<feature type="domain" description="C2H2-type" evidence="3">
    <location>
        <begin position="352"/>
        <end position="382"/>
    </location>
</feature>
<sequence>MNNGNADFVLFDPDTSTGDPDLELENPSAGDYLPTQKILQEGNVAGIPLTATDPQWSSLDPLYLQDWIMSFPSHIPDAYAPAATADNFSQWDTFLDPQSFGVDNVQHWDIGAPTPTDPLQELLTATSPPALTSDTSPTMESAFGSPHLPMDPDPADVDALFASLYQQQEESAMQQLEQQQGTLQGTLKQEPDQTPLIQPLEDLQNQFTSWDSPILKLEPSTPVLERTPSILIGHATDKGINVQPLSPAPSTPVHSTPERHFTATQRRPSYSDTSSSSLPSPAPTSIDTFSPRIPSYDNESDSIIDPDHIDLNAMYSNSITIPKLQQLFSSALPKHERTNNIIKLPEGRDKRFHCPWRQCPSSHARRYNLKTHYGEVHEGLKPFHCRWCHETFARKYDCNRHRINAHPDEEMKLPWYLQARLKSGGEVQSAAGPRRSSTRRGSSSKRRR</sequence>
<evidence type="ECO:0000259" key="3">
    <source>
        <dbReference type="PROSITE" id="PS50157"/>
    </source>
</evidence>
<accession>A0A0L0HKC6</accession>
<evidence type="ECO:0000313" key="5">
    <source>
        <dbReference type="Proteomes" id="UP000053201"/>
    </source>
</evidence>
<evidence type="ECO:0000256" key="2">
    <source>
        <dbReference type="SAM" id="MobiDB-lite"/>
    </source>
</evidence>